<comment type="cofactor">
    <cofactor evidence="1">
        <name>pyridoxal 5'-phosphate</name>
        <dbReference type="ChEBI" id="CHEBI:597326"/>
    </cofactor>
</comment>
<dbReference type="FunFam" id="3.40.640.10:FF:000030">
    <property type="entry name" value="Low-specificity L-threonine aldolase"/>
    <property type="match status" value="1"/>
</dbReference>
<dbReference type="Pfam" id="PF01212">
    <property type="entry name" value="Beta_elim_lyase"/>
    <property type="match status" value="1"/>
</dbReference>
<dbReference type="GO" id="GO:0008732">
    <property type="term" value="F:L-allo-threonine aldolase activity"/>
    <property type="evidence" value="ECO:0007669"/>
    <property type="project" value="TreeGrafter"/>
</dbReference>
<dbReference type="InterPro" id="IPR015422">
    <property type="entry name" value="PyrdxlP-dep_Trfase_small"/>
</dbReference>
<gene>
    <name evidence="7" type="ORF">JKP34_16375</name>
</gene>
<feature type="modified residue" description="N6-(pyridoxal phosphate)lysine" evidence="5">
    <location>
        <position position="202"/>
    </location>
</feature>
<dbReference type="EMBL" id="JAERQG010000004">
    <property type="protein sequence ID" value="MBL0766846.1"/>
    <property type="molecule type" value="Genomic_DNA"/>
</dbReference>
<dbReference type="Gene3D" id="3.90.1150.10">
    <property type="entry name" value="Aspartate Aminotransferase, domain 1"/>
    <property type="match status" value="1"/>
</dbReference>
<organism evidence="7 8">
    <name type="scientific">Marivirga atlantica</name>
    <dbReference type="NCBI Taxonomy" id="1548457"/>
    <lineage>
        <taxon>Bacteria</taxon>
        <taxon>Pseudomonadati</taxon>
        <taxon>Bacteroidota</taxon>
        <taxon>Cytophagia</taxon>
        <taxon>Cytophagales</taxon>
        <taxon>Marivirgaceae</taxon>
        <taxon>Marivirga</taxon>
    </lineage>
</organism>
<dbReference type="CDD" id="cd06502">
    <property type="entry name" value="TA_like"/>
    <property type="match status" value="1"/>
</dbReference>
<dbReference type="GO" id="GO:0006567">
    <property type="term" value="P:L-threonine catabolic process"/>
    <property type="evidence" value="ECO:0007669"/>
    <property type="project" value="TreeGrafter"/>
</dbReference>
<dbReference type="InterPro" id="IPR023603">
    <property type="entry name" value="Low_specificity_L-TA-like"/>
</dbReference>
<evidence type="ECO:0000256" key="5">
    <source>
        <dbReference type="PIRSR" id="PIRSR017617-1"/>
    </source>
</evidence>
<keyword evidence="8" id="KW-1185">Reference proteome</keyword>
<feature type="domain" description="Aromatic amino acid beta-eliminating lyase/threonine aldolase" evidence="6">
    <location>
        <begin position="5"/>
        <end position="289"/>
    </location>
</feature>
<dbReference type="GO" id="GO:0006545">
    <property type="term" value="P:glycine biosynthetic process"/>
    <property type="evidence" value="ECO:0007669"/>
    <property type="project" value="TreeGrafter"/>
</dbReference>
<evidence type="ECO:0000313" key="7">
    <source>
        <dbReference type="EMBL" id="MBL0766846.1"/>
    </source>
</evidence>
<proteinExistence type="inferred from homology"/>
<protein>
    <submittedName>
        <fullName evidence="7">Aminotransferase class I/II-fold pyridoxal phosphate-dependent enzyme</fullName>
    </submittedName>
</protein>
<evidence type="ECO:0000256" key="1">
    <source>
        <dbReference type="ARBA" id="ARBA00001933"/>
    </source>
</evidence>
<evidence type="ECO:0000256" key="2">
    <source>
        <dbReference type="ARBA" id="ARBA00006966"/>
    </source>
</evidence>
<keyword evidence="4" id="KW-0456">Lyase</keyword>
<keyword evidence="7" id="KW-0032">Aminotransferase</keyword>
<dbReference type="InterPro" id="IPR015421">
    <property type="entry name" value="PyrdxlP-dep_Trfase_major"/>
</dbReference>
<dbReference type="AlphaFoldDB" id="A0A937AHH9"/>
<dbReference type="GO" id="GO:0005829">
    <property type="term" value="C:cytosol"/>
    <property type="evidence" value="ECO:0007669"/>
    <property type="project" value="TreeGrafter"/>
</dbReference>
<evidence type="ECO:0000256" key="4">
    <source>
        <dbReference type="ARBA" id="ARBA00023239"/>
    </source>
</evidence>
<sequence length="341" mass="37210">MALIDLRSDTVTKPTLAMKEAMMEAQVGDDVFQEDSTVIALEQKTADYFGMEAGIFCPSGTMTNQIAIRLHTQPQSEVICDEKSHIYLYEGGGIAYNSLSSVRLLQGDRGRLNAEMIADQINNPDDIHAAVTSLVSLENTVNKGGGCFYDIKDIKAISSLCKTHNLPLHLDGARVFNALVSSGDNPKDYGQYFDTISICLSKGLGCPVGSVLLGSESTIKKARRIRKVLGGGMRQVGFLAAAGIYALDHHINRLVEDHIRARLLGEALQSQSFVEYVLPVDTNIVIFRLSDKQLATDFVAKLQKHGVLAVPFGKHDVRFVTHLDFNDAQLAQTLTVLKSAV</sequence>
<name>A0A937AHH9_9BACT</name>
<dbReference type="Gene3D" id="3.40.640.10">
    <property type="entry name" value="Type I PLP-dependent aspartate aminotransferase-like (Major domain)"/>
    <property type="match status" value="1"/>
</dbReference>
<comment type="caution">
    <text evidence="7">The sequence shown here is derived from an EMBL/GenBank/DDBJ whole genome shotgun (WGS) entry which is preliminary data.</text>
</comment>
<dbReference type="NCBIfam" id="NF041359">
    <property type="entry name" value="GntG_guanitoxin"/>
    <property type="match status" value="1"/>
</dbReference>
<evidence type="ECO:0000256" key="3">
    <source>
        <dbReference type="ARBA" id="ARBA00022898"/>
    </source>
</evidence>
<keyword evidence="7" id="KW-0808">Transferase</keyword>
<comment type="similarity">
    <text evidence="2">Belongs to the threonine aldolase family.</text>
</comment>
<evidence type="ECO:0000313" key="8">
    <source>
        <dbReference type="Proteomes" id="UP000642920"/>
    </source>
</evidence>
<dbReference type="PANTHER" id="PTHR48097:SF9">
    <property type="entry name" value="L-THREONINE ALDOLASE"/>
    <property type="match status" value="1"/>
</dbReference>
<dbReference type="GO" id="GO:0008483">
    <property type="term" value="F:transaminase activity"/>
    <property type="evidence" value="ECO:0007669"/>
    <property type="project" value="UniProtKB-KW"/>
</dbReference>
<evidence type="ECO:0000259" key="6">
    <source>
        <dbReference type="Pfam" id="PF01212"/>
    </source>
</evidence>
<reference evidence="7" key="1">
    <citation type="submission" date="2021-01" db="EMBL/GenBank/DDBJ databases">
        <title>Marivirga sp. nov., isolated from intertidal surface sediments.</title>
        <authorList>
            <person name="Zhang M."/>
        </authorList>
    </citation>
    <scope>NUCLEOTIDE SEQUENCE</scope>
    <source>
        <strain evidence="7">SM1354</strain>
    </source>
</reference>
<dbReference type="InterPro" id="IPR015424">
    <property type="entry name" value="PyrdxlP-dep_Trfase"/>
</dbReference>
<keyword evidence="3" id="KW-0663">Pyridoxal phosphate</keyword>
<accession>A0A937AHH9</accession>
<dbReference type="RefSeq" id="WP_201923822.1">
    <property type="nucleotide sequence ID" value="NZ_JAERQG010000004.1"/>
</dbReference>
<dbReference type="InterPro" id="IPR001597">
    <property type="entry name" value="ArAA_b-elim_lyase/Thr_aldolase"/>
</dbReference>
<dbReference type="SUPFAM" id="SSF53383">
    <property type="entry name" value="PLP-dependent transferases"/>
    <property type="match status" value="1"/>
</dbReference>
<dbReference type="PIRSF" id="PIRSF017617">
    <property type="entry name" value="Thr_aldolase"/>
    <property type="match status" value="1"/>
</dbReference>
<dbReference type="PANTHER" id="PTHR48097">
    <property type="entry name" value="L-THREONINE ALDOLASE-RELATED"/>
    <property type="match status" value="1"/>
</dbReference>
<dbReference type="Proteomes" id="UP000642920">
    <property type="component" value="Unassembled WGS sequence"/>
</dbReference>